<evidence type="ECO:0000256" key="2">
    <source>
        <dbReference type="ARBA" id="ARBA00007317"/>
    </source>
</evidence>
<name>A0A5C6U6D0_9SPHN</name>
<dbReference type="InterPro" id="IPR050743">
    <property type="entry name" value="2-oxoacid_DH_E2_comp"/>
</dbReference>
<dbReference type="AlphaFoldDB" id="A0A5C6U6D0"/>
<comment type="caution">
    <text evidence="11">The sequence shown here is derived from an EMBL/GenBank/DDBJ whole genome shotgun (WGS) entry which is preliminary data.</text>
</comment>
<keyword evidence="12" id="KW-1185">Reference proteome</keyword>
<dbReference type="Gene3D" id="2.40.50.100">
    <property type="match status" value="1"/>
</dbReference>
<dbReference type="OrthoDB" id="9805770at2"/>
<dbReference type="GO" id="GO:0031405">
    <property type="term" value="F:lipoic acid binding"/>
    <property type="evidence" value="ECO:0007669"/>
    <property type="project" value="TreeGrafter"/>
</dbReference>
<dbReference type="CDD" id="cd06849">
    <property type="entry name" value="lipoyl_domain"/>
    <property type="match status" value="1"/>
</dbReference>
<reference evidence="11 12" key="1">
    <citation type="submission" date="2019-08" db="EMBL/GenBank/DDBJ databases">
        <title>Sphingorhabdus soil sp. nov., isolated from arctic soil.</title>
        <authorList>
            <person name="Liu Y."/>
        </authorList>
    </citation>
    <scope>NUCLEOTIDE SEQUENCE [LARGE SCALE GENOMIC DNA]</scope>
    <source>
        <strain evidence="11 12">D-2Q-5-6</strain>
    </source>
</reference>
<dbReference type="PROSITE" id="PS00189">
    <property type="entry name" value="LIPOYL"/>
    <property type="match status" value="1"/>
</dbReference>
<keyword evidence="6 7" id="KW-0012">Acyltransferase</keyword>
<accession>A0A5C6U6D0</accession>
<evidence type="ECO:0000256" key="6">
    <source>
        <dbReference type="ARBA" id="ARBA00023315"/>
    </source>
</evidence>
<dbReference type="SUPFAM" id="SSF51230">
    <property type="entry name" value="Single hybrid motif"/>
    <property type="match status" value="1"/>
</dbReference>
<dbReference type="GO" id="GO:0016407">
    <property type="term" value="F:acetyltransferase activity"/>
    <property type="evidence" value="ECO:0007669"/>
    <property type="project" value="TreeGrafter"/>
</dbReference>
<evidence type="ECO:0000259" key="9">
    <source>
        <dbReference type="PROSITE" id="PS50968"/>
    </source>
</evidence>
<evidence type="ECO:0000313" key="11">
    <source>
        <dbReference type="EMBL" id="TXC68319.1"/>
    </source>
</evidence>
<dbReference type="InterPro" id="IPR001078">
    <property type="entry name" value="2-oxoacid_DH_actylTfrase"/>
</dbReference>
<evidence type="ECO:0000259" key="10">
    <source>
        <dbReference type="PROSITE" id="PS51826"/>
    </source>
</evidence>
<dbReference type="Pfam" id="PF02817">
    <property type="entry name" value="E3_binding"/>
    <property type="match status" value="1"/>
</dbReference>
<feature type="domain" description="Lipoyl-binding" evidence="9">
    <location>
        <begin position="4"/>
        <end position="79"/>
    </location>
</feature>
<organism evidence="11 12">
    <name type="scientific">Flavisphingopyxis soli</name>
    <dbReference type="NCBI Taxonomy" id="2601267"/>
    <lineage>
        <taxon>Bacteria</taxon>
        <taxon>Pseudomonadati</taxon>
        <taxon>Pseudomonadota</taxon>
        <taxon>Alphaproteobacteria</taxon>
        <taxon>Sphingomonadales</taxon>
        <taxon>Sphingopyxidaceae</taxon>
        <taxon>Flavisphingopyxis</taxon>
    </lineage>
</organism>
<dbReference type="PROSITE" id="PS50968">
    <property type="entry name" value="BIOTINYL_LIPOYL"/>
    <property type="match status" value="1"/>
</dbReference>
<dbReference type="Gene3D" id="4.10.320.10">
    <property type="entry name" value="E3-binding domain"/>
    <property type="match status" value="1"/>
</dbReference>
<comment type="similarity">
    <text evidence="2 7">Belongs to the 2-oxoacid dehydrogenase family.</text>
</comment>
<comment type="subunit">
    <text evidence="3">Forms a 24-polypeptide structural core with octahedral symmetry.</text>
</comment>
<proteinExistence type="inferred from homology"/>
<dbReference type="PANTHER" id="PTHR43178">
    <property type="entry name" value="DIHYDROLIPOAMIDE ACETYLTRANSFERASE COMPONENT OF PYRUVATE DEHYDROGENASE COMPLEX"/>
    <property type="match status" value="1"/>
</dbReference>
<dbReference type="GO" id="GO:0005737">
    <property type="term" value="C:cytoplasm"/>
    <property type="evidence" value="ECO:0007669"/>
    <property type="project" value="TreeGrafter"/>
</dbReference>
<evidence type="ECO:0000256" key="4">
    <source>
        <dbReference type="ARBA" id="ARBA00022679"/>
    </source>
</evidence>
<dbReference type="EC" id="2.3.1.-" evidence="7"/>
<dbReference type="InterPro" id="IPR011053">
    <property type="entry name" value="Single_hybrid_motif"/>
</dbReference>
<dbReference type="PANTHER" id="PTHR43178:SF5">
    <property type="entry name" value="LIPOAMIDE ACYLTRANSFERASE COMPONENT OF BRANCHED-CHAIN ALPHA-KETO ACID DEHYDROGENASE COMPLEX, MITOCHONDRIAL"/>
    <property type="match status" value="1"/>
</dbReference>
<dbReference type="Pfam" id="PF00198">
    <property type="entry name" value="2-oxoacid_dh"/>
    <property type="match status" value="1"/>
</dbReference>
<dbReference type="RefSeq" id="WP_147123554.1">
    <property type="nucleotide sequence ID" value="NZ_VOPY01000003.1"/>
</dbReference>
<dbReference type="Pfam" id="PF00364">
    <property type="entry name" value="Biotin_lipoyl"/>
    <property type="match status" value="1"/>
</dbReference>
<dbReference type="Gene3D" id="3.30.559.10">
    <property type="entry name" value="Chloramphenicol acetyltransferase-like domain"/>
    <property type="match status" value="1"/>
</dbReference>
<evidence type="ECO:0000256" key="3">
    <source>
        <dbReference type="ARBA" id="ARBA00011484"/>
    </source>
</evidence>
<evidence type="ECO:0000256" key="8">
    <source>
        <dbReference type="SAM" id="MobiDB-lite"/>
    </source>
</evidence>
<keyword evidence="5 7" id="KW-0450">Lipoyl</keyword>
<feature type="compositionally biased region" description="Basic and acidic residues" evidence="8">
    <location>
        <begin position="102"/>
        <end position="118"/>
    </location>
</feature>
<gene>
    <name evidence="11" type="ORF">FSZ31_11620</name>
</gene>
<feature type="domain" description="Peripheral subunit-binding (PSBD)" evidence="10">
    <location>
        <begin position="117"/>
        <end position="154"/>
    </location>
</feature>
<dbReference type="InterPro" id="IPR023213">
    <property type="entry name" value="CAT-like_dom_sf"/>
</dbReference>
<evidence type="ECO:0000256" key="5">
    <source>
        <dbReference type="ARBA" id="ARBA00022823"/>
    </source>
</evidence>
<dbReference type="Proteomes" id="UP000321129">
    <property type="component" value="Unassembled WGS sequence"/>
</dbReference>
<dbReference type="InterPro" id="IPR003016">
    <property type="entry name" value="2-oxoA_DH_lipoyl-BS"/>
</dbReference>
<sequence length="403" mass="42653">MSETVTDVIAPIEQEGTKAVVLAWYVEVGGSVNEGDPLVELETDKVSVEVPAPASGVLTEILVAADGEAIPGEVLGRLSAGGADAAVATERPAPRPVAEPEVTAKRAQPADKQTERRLSPAVRRLVREHCIAVEDIAGSGKSGRLTKADVEAHVASGGSASAPARSADAVLSDRSIPHDRMRLRIAEHMSHSVATAPHVTAVFEADFSAIIAHRKRHKEAFAAKGVKLTYTAYLIAACVEAMKKVPSVNSRWHDDRLDLFGDVNIGVGTALGDKGLIVPVVHKAQALDLFGIAQRLDGLVAKARDNALDAHEVRGGTFTISNHGTSGSLLASPIIINQPQSAILGVGKLEKRVVVRTAGGQDAMLIRPMAYVSLTIDHRVLDGAQTNGWLTRFVEVLEGWPRD</sequence>
<dbReference type="EMBL" id="VOPY01000003">
    <property type="protein sequence ID" value="TXC68319.1"/>
    <property type="molecule type" value="Genomic_DNA"/>
</dbReference>
<evidence type="ECO:0000256" key="1">
    <source>
        <dbReference type="ARBA" id="ARBA00001938"/>
    </source>
</evidence>
<keyword evidence="4 7" id="KW-0808">Transferase</keyword>
<feature type="region of interest" description="Disordered" evidence="8">
    <location>
        <begin position="86"/>
        <end position="118"/>
    </location>
</feature>
<dbReference type="InterPro" id="IPR004167">
    <property type="entry name" value="PSBD"/>
</dbReference>
<dbReference type="InterPro" id="IPR036625">
    <property type="entry name" value="E3-bd_dom_sf"/>
</dbReference>
<dbReference type="SUPFAM" id="SSF47005">
    <property type="entry name" value="Peripheral subunit-binding domain of 2-oxo acid dehydrogenase complex"/>
    <property type="match status" value="1"/>
</dbReference>
<evidence type="ECO:0000313" key="12">
    <source>
        <dbReference type="Proteomes" id="UP000321129"/>
    </source>
</evidence>
<comment type="cofactor">
    <cofactor evidence="1 7">
        <name>(R)-lipoate</name>
        <dbReference type="ChEBI" id="CHEBI:83088"/>
    </cofactor>
</comment>
<evidence type="ECO:0000256" key="7">
    <source>
        <dbReference type="RuleBase" id="RU003423"/>
    </source>
</evidence>
<dbReference type="PROSITE" id="PS51826">
    <property type="entry name" value="PSBD"/>
    <property type="match status" value="1"/>
</dbReference>
<dbReference type="SUPFAM" id="SSF52777">
    <property type="entry name" value="CoA-dependent acyltransferases"/>
    <property type="match status" value="1"/>
</dbReference>
<dbReference type="InterPro" id="IPR000089">
    <property type="entry name" value="Biotin_lipoyl"/>
</dbReference>
<protein>
    <recommendedName>
        <fullName evidence="7">Dihydrolipoamide acetyltransferase component of pyruvate dehydrogenase complex</fullName>
        <ecNumber evidence="7">2.3.1.-</ecNumber>
    </recommendedName>
</protein>